<keyword evidence="2" id="KW-1185">Reference proteome</keyword>
<dbReference type="EMBL" id="JASWJB010000015">
    <property type="protein sequence ID" value="KAK2612510.1"/>
    <property type="molecule type" value="Genomic_DNA"/>
</dbReference>
<protein>
    <submittedName>
        <fullName evidence="1">Uncharacterized protein</fullName>
    </submittedName>
</protein>
<name>A0AAJ0G1V3_9HYPO</name>
<reference evidence="1" key="1">
    <citation type="submission" date="2023-06" db="EMBL/GenBank/DDBJ databases">
        <title>Conoideocrella luteorostrata (Hypocreales: Clavicipitaceae), a potential biocontrol fungus for elongate hemlock scale in United States Christmas tree production areas.</title>
        <authorList>
            <person name="Barrett H."/>
            <person name="Lovett B."/>
            <person name="Macias A.M."/>
            <person name="Stajich J.E."/>
            <person name="Kasson M.T."/>
        </authorList>
    </citation>
    <scope>NUCLEOTIDE SEQUENCE</scope>
    <source>
        <strain evidence="1">ARSEF 14590</strain>
    </source>
</reference>
<proteinExistence type="predicted"/>
<evidence type="ECO:0000313" key="2">
    <source>
        <dbReference type="Proteomes" id="UP001251528"/>
    </source>
</evidence>
<sequence length="250" mass="27905">MGFGTDAPGGVNFTTHRKDIWQNRAAAAAWQRKVSKDWDSRVLDRMIQYGFRNLPTALYPDLPSGGDPNDPAVTLTTTKHQDALGQLRENFEARKAEGFIQINRDTHADMDPLSAFVPLYRPEPRSTFYRLPCLRPSTLWVLGRKTFLSLEEMHEGIKSTGNGVGGSGGLSGGKVQEIIIQNHGHLFPFTAVEETGSICAAWIGSEICKFQEQEAAWNTSRKNMSKADHMTLKKKWIEVVKPLSAFKTNL</sequence>
<gene>
    <name evidence="1" type="ORF">QQS21_001448</name>
</gene>
<organism evidence="1 2">
    <name type="scientific">Conoideocrella luteorostrata</name>
    <dbReference type="NCBI Taxonomy" id="1105319"/>
    <lineage>
        <taxon>Eukaryota</taxon>
        <taxon>Fungi</taxon>
        <taxon>Dikarya</taxon>
        <taxon>Ascomycota</taxon>
        <taxon>Pezizomycotina</taxon>
        <taxon>Sordariomycetes</taxon>
        <taxon>Hypocreomycetidae</taxon>
        <taxon>Hypocreales</taxon>
        <taxon>Clavicipitaceae</taxon>
        <taxon>Conoideocrella</taxon>
    </lineage>
</organism>
<dbReference type="Gene3D" id="3.40.50.1820">
    <property type="entry name" value="alpha/beta hydrolase"/>
    <property type="match status" value="1"/>
</dbReference>
<evidence type="ECO:0000313" key="1">
    <source>
        <dbReference type="EMBL" id="KAK2612510.1"/>
    </source>
</evidence>
<accession>A0AAJ0G1V3</accession>
<dbReference type="InterPro" id="IPR029058">
    <property type="entry name" value="AB_hydrolase_fold"/>
</dbReference>
<comment type="caution">
    <text evidence="1">The sequence shown here is derived from an EMBL/GenBank/DDBJ whole genome shotgun (WGS) entry which is preliminary data.</text>
</comment>
<dbReference type="AlphaFoldDB" id="A0AAJ0G1V3"/>
<dbReference type="Proteomes" id="UP001251528">
    <property type="component" value="Unassembled WGS sequence"/>
</dbReference>